<dbReference type="InterPro" id="IPR001662">
    <property type="entry name" value="EF1B_G_C"/>
</dbReference>
<dbReference type="SUPFAM" id="SSF47616">
    <property type="entry name" value="GST C-terminal domain-like"/>
    <property type="match status" value="1"/>
</dbReference>
<dbReference type="InterPro" id="IPR040079">
    <property type="entry name" value="Glutathione_S-Trfase"/>
</dbReference>
<dbReference type="SFLD" id="SFLDS00019">
    <property type="entry name" value="Glutathione_Transferase_(cytos"/>
    <property type="match status" value="1"/>
</dbReference>
<dbReference type="PROSITE" id="PS50040">
    <property type="entry name" value="EF1G_C"/>
    <property type="match status" value="1"/>
</dbReference>
<dbReference type="SUPFAM" id="SSF52833">
    <property type="entry name" value="Thioredoxin-like"/>
    <property type="match status" value="1"/>
</dbReference>
<evidence type="ECO:0000256" key="2">
    <source>
        <dbReference type="ARBA" id="ARBA00022917"/>
    </source>
</evidence>
<evidence type="ECO:0000256" key="3">
    <source>
        <dbReference type="PROSITE-ProRule" id="PRU00519"/>
    </source>
</evidence>
<dbReference type="CDD" id="cd03181">
    <property type="entry name" value="GST_C_EF1Bgamma_like"/>
    <property type="match status" value="1"/>
</dbReference>
<proteinExistence type="predicted"/>
<dbReference type="OrthoDB" id="249703at2759"/>
<dbReference type="GO" id="GO:0005634">
    <property type="term" value="C:nucleus"/>
    <property type="evidence" value="ECO:0007669"/>
    <property type="project" value="TreeGrafter"/>
</dbReference>
<dbReference type="InterPro" id="IPR010987">
    <property type="entry name" value="Glutathione-S-Trfase_C-like"/>
</dbReference>
<organism evidence="8 9">
    <name type="scientific">Coemansia javaensis</name>
    <dbReference type="NCBI Taxonomy" id="2761396"/>
    <lineage>
        <taxon>Eukaryota</taxon>
        <taxon>Fungi</taxon>
        <taxon>Fungi incertae sedis</taxon>
        <taxon>Zoopagomycota</taxon>
        <taxon>Kickxellomycotina</taxon>
        <taxon>Kickxellomycetes</taxon>
        <taxon>Kickxellales</taxon>
        <taxon>Kickxellaceae</taxon>
        <taxon>Coemansia</taxon>
    </lineage>
</organism>
<dbReference type="Gene3D" id="3.40.30.10">
    <property type="entry name" value="Glutaredoxin"/>
    <property type="match status" value="1"/>
</dbReference>
<dbReference type="GO" id="GO:0005737">
    <property type="term" value="C:cytoplasm"/>
    <property type="evidence" value="ECO:0007669"/>
    <property type="project" value="TreeGrafter"/>
</dbReference>
<dbReference type="Gene3D" id="3.30.70.1010">
    <property type="entry name" value="Translation elongation factor EF1B, gamma chain, conserved domain"/>
    <property type="match status" value="1"/>
</dbReference>
<dbReference type="Pfam" id="PF02798">
    <property type="entry name" value="GST_N"/>
    <property type="match status" value="1"/>
</dbReference>
<dbReference type="GO" id="GO:0003746">
    <property type="term" value="F:translation elongation factor activity"/>
    <property type="evidence" value="ECO:0007669"/>
    <property type="project" value="UniProtKB-UniRule"/>
</dbReference>
<dbReference type="PANTHER" id="PTHR43986">
    <property type="entry name" value="ELONGATION FACTOR 1-GAMMA"/>
    <property type="match status" value="1"/>
</dbReference>
<evidence type="ECO:0008006" key="10">
    <source>
        <dbReference type="Google" id="ProtNLM"/>
    </source>
</evidence>
<dbReference type="PROSITE" id="PS50405">
    <property type="entry name" value="GST_CTER"/>
    <property type="match status" value="1"/>
</dbReference>
<evidence type="ECO:0000313" key="8">
    <source>
        <dbReference type="EMBL" id="KAJ2785449.1"/>
    </source>
</evidence>
<dbReference type="InterPro" id="IPR036433">
    <property type="entry name" value="EF1B_G_C_sf"/>
</dbReference>
<feature type="domain" description="EF-1-gamma C-terminal" evidence="5">
    <location>
        <begin position="267"/>
        <end position="426"/>
    </location>
</feature>
<dbReference type="AlphaFoldDB" id="A0A9W8HHZ4"/>
<feature type="region of interest" description="Disordered" evidence="4">
    <location>
        <begin position="217"/>
        <end position="278"/>
    </location>
</feature>
<feature type="compositionally biased region" description="Basic and acidic residues" evidence="4">
    <location>
        <begin position="241"/>
        <end position="252"/>
    </location>
</feature>
<dbReference type="FunFam" id="3.30.70.1010:FF:000001">
    <property type="entry name" value="Elongation factor 1-gamma 1"/>
    <property type="match status" value="1"/>
</dbReference>
<evidence type="ECO:0000259" key="7">
    <source>
        <dbReference type="PROSITE" id="PS50405"/>
    </source>
</evidence>
<evidence type="ECO:0000256" key="1">
    <source>
        <dbReference type="ARBA" id="ARBA00022768"/>
    </source>
</evidence>
<feature type="domain" description="GST C-terminal" evidence="7">
    <location>
        <begin position="91"/>
        <end position="223"/>
    </location>
</feature>
<gene>
    <name evidence="8" type="ORF">H4R18_000532</name>
</gene>
<evidence type="ECO:0000259" key="5">
    <source>
        <dbReference type="PROSITE" id="PS50040"/>
    </source>
</evidence>
<dbReference type="SMART" id="SM01183">
    <property type="entry name" value="EF1G"/>
    <property type="match status" value="1"/>
</dbReference>
<reference evidence="8" key="1">
    <citation type="submission" date="2022-07" db="EMBL/GenBank/DDBJ databases">
        <title>Phylogenomic reconstructions and comparative analyses of Kickxellomycotina fungi.</title>
        <authorList>
            <person name="Reynolds N.K."/>
            <person name="Stajich J.E."/>
            <person name="Barry K."/>
            <person name="Grigoriev I.V."/>
            <person name="Crous P."/>
            <person name="Smith M.E."/>
        </authorList>
    </citation>
    <scope>NUCLEOTIDE SEQUENCE</scope>
    <source>
        <strain evidence="8">NBRC 105414</strain>
    </source>
</reference>
<feature type="compositionally biased region" description="Basic and acidic residues" evidence="4">
    <location>
        <begin position="262"/>
        <end position="271"/>
    </location>
</feature>
<dbReference type="PROSITE" id="PS50404">
    <property type="entry name" value="GST_NTER"/>
    <property type="match status" value="1"/>
</dbReference>
<keyword evidence="1 3" id="KW-0251">Elongation factor</keyword>
<evidence type="ECO:0000259" key="6">
    <source>
        <dbReference type="PROSITE" id="PS50404"/>
    </source>
</evidence>
<dbReference type="InterPro" id="IPR036249">
    <property type="entry name" value="Thioredoxin-like_sf"/>
</dbReference>
<feature type="domain" description="GST N-terminal" evidence="6">
    <location>
        <begin position="3"/>
        <end position="85"/>
    </location>
</feature>
<feature type="compositionally biased region" description="Basic and acidic residues" evidence="4">
    <location>
        <begin position="223"/>
        <end position="234"/>
    </location>
</feature>
<dbReference type="PANTHER" id="PTHR43986:SF1">
    <property type="entry name" value="ELONGATION FACTOR 1-GAMMA"/>
    <property type="match status" value="1"/>
</dbReference>
<keyword evidence="2 3" id="KW-0648">Protein biosynthesis</keyword>
<name>A0A9W8HHZ4_9FUNG</name>
<keyword evidence="9" id="KW-1185">Reference proteome</keyword>
<evidence type="ECO:0000256" key="4">
    <source>
        <dbReference type="SAM" id="MobiDB-lite"/>
    </source>
</evidence>
<dbReference type="EMBL" id="JANBUL010000011">
    <property type="protein sequence ID" value="KAJ2785449.1"/>
    <property type="molecule type" value="Genomic_DNA"/>
</dbReference>
<comment type="caution">
    <text evidence="8">The sequence shown here is derived from an EMBL/GenBank/DDBJ whole genome shotgun (WGS) entry which is preliminary data.</text>
</comment>
<dbReference type="InterPro" id="IPR004046">
    <property type="entry name" value="GST_C"/>
</dbReference>
<dbReference type="Pfam" id="PF00043">
    <property type="entry name" value="GST_C"/>
    <property type="match status" value="1"/>
</dbReference>
<dbReference type="SUPFAM" id="SSF89942">
    <property type="entry name" value="eEF1-gamma domain"/>
    <property type="match status" value="1"/>
</dbReference>
<dbReference type="CDD" id="cd03044">
    <property type="entry name" value="GST_N_EF1Bgamma"/>
    <property type="match status" value="1"/>
</dbReference>
<dbReference type="SFLD" id="SFLDG00358">
    <property type="entry name" value="Main_(cytGST)"/>
    <property type="match status" value="1"/>
</dbReference>
<dbReference type="InterPro" id="IPR036282">
    <property type="entry name" value="Glutathione-S-Trfase_C_sf"/>
</dbReference>
<dbReference type="Pfam" id="PF00647">
    <property type="entry name" value="EF1G"/>
    <property type="match status" value="1"/>
</dbReference>
<dbReference type="Gene3D" id="1.20.1050.10">
    <property type="match status" value="1"/>
</dbReference>
<dbReference type="InterPro" id="IPR050802">
    <property type="entry name" value="EF-GSTs"/>
</dbReference>
<dbReference type="FunFam" id="1.20.1050.10:FF:000006">
    <property type="entry name" value="Elongation factor 1 gamma"/>
    <property type="match status" value="1"/>
</dbReference>
<dbReference type="Proteomes" id="UP001140217">
    <property type="component" value="Unassembled WGS sequence"/>
</dbReference>
<evidence type="ECO:0000313" key="9">
    <source>
        <dbReference type="Proteomes" id="UP001140217"/>
    </source>
</evidence>
<dbReference type="InterPro" id="IPR004045">
    <property type="entry name" value="Glutathione_S-Trfase_N"/>
</dbReference>
<protein>
    <recommendedName>
        <fullName evidence="10">Elongation factor 1-gamma</fullName>
    </recommendedName>
</protein>
<sequence>MAPIGTLYGPTANARNYKVRIVAQLAGVDVASTPDFVFGVDNQKPEYLAKNPSGKVPVFEAADGSKVFDSSAIAFYVASKAANSGKLLGNTDEERAAILQYSFFAEADLMPAAAGTLYPVLGYIPLVKPTQQAAEQQLKRLLGVLNNILLDKTYLVGERITVADIIVACDLVGVFEHYLTADDRKELRNLTRYFKTVTGQAAFKAVAGPAKLCVTRTQPAAPAKEKKEKKEKKPQQPAQPKAEKKAEKKKKDDDDDDEDDVKPEPKPKSKLDTLPPTSMPLDSWKRFYSNNDTKPTAMDWLWQNYDASGYSFWKVEYKYNDELTLLFMTNNLIGGVFNRLEAARKYAFGVLLALGEDRDNMIWGYFIVRGASDELPEEIAGAPDFDSFTWTRVDHTNPATRAEIEDCFAWDGPTLPRKFADGKVFK</sequence>
<accession>A0A9W8HHZ4</accession>